<dbReference type="GO" id="GO:0016491">
    <property type="term" value="F:oxidoreductase activity"/>
    <property type="evidence" value="ECO:0007669"/>
    <property type="project" value="UniProtKB-KW"/>
</dbReference>
<dbReference type="PANTHER" id="PTHR43669">
    <property type="entry name" value="5-KETO-D-GLUCONATE 5-REDUCTASE"/>
    <property type="match status" value="1"/>
</dbReference>
<organism evidence="5">
    <name type="scientific">freshwater metagenome</name>
    <dbReference type="NCBI Taxonomy" id="449393"/>
    <lineage>
        <taxon>unclassified sequences</taxon>
        <taxon>metagenomes</taxon>
        <taxon>ecological metagenomes</taxon>
    </lineage>
</organism>
<proteinExistence type="inferred from homology"/>
<dbReference type="InterPro" id="IPR002347">
    <property type="entry name" value="SDR_fam"/>
</dbReference>
<evidence type="ECO:0000259" key="3">
    <source>
        <dbReference type="SMART" id="SM00822"/>
    </source>
</evidence>
<dbReference type="SUPFAM" id="SSF51735">
    <property type="entry name" value="NAD(P)-binding Rossmann-fold domains"/>
    <property type="match status" value="1"/>
</dbReference>
<protein>
    <submittedName>
        <fullName evidence="5">Unannotated protein</fullName>
    </submittedName>
</protein>
<dbReference type="Gene3D" id="3.40.50.720">
    <property type="entry name" value="NAD(P)-binding Rossmann-like Domain"/>
    <property type="match status" value="1"/>
</dbReference>
<accession>A0A6J7AUI9</accession>
<evidence type="ECO:0000256" key="2">
    <source>
        <dbReference type="ARBA" id="ARBA00023002"/>
    </source>
</evidence>
<dbReference type="PANTHER" id="PTHR43669:SF3">
    <property type="entry name" value="ALCOHOL DEHYDROGENASE, PUTATIVE (AFU_ORTHOLOGUE AFUA_3G03445)-RELATED"/>
    <property type="match status" value="1"/>
</dbReference>
<dbReference type="EMBL" id="CAEZYR010000160">
    <property type="protein sequence ID" value="CAB4767949.1"/>
    <property type="molecule type" value="Genomic_DNA"/>
</dbReference>
<evidence type="ECO:0000256" key="1">
    <source>
        <dbReference type="ARBA" id="ARBA00006484"/>
    </source>
</evidence>
<dbReference type="EMBL" id="CAFBND010000187">
    <property type="protein sequence ID" value="CAB4963018.1"/>
    <property type="molecule type" value="Genomic_DNA"/>
</dbReference>
<gene>
    <name evidence="4" type="ORF">UFOPK2754_02929</name>
    <name evidence="5" type="ORF">UFOPK3139_03078</name>
    <name evidence="6" type="ORF">UFOPK3752_02414</name>
</gene>
<dbReference type="SMART" id="SM00822">
    <property type="entry name" value="PKS_KR"/>
    <property type="match status" value="1"/>
</dbReference>
<evidence type="ECO:0000313" key="4">
    <source>
        <dbReference type="EMBL" id="CAB4767949.1"/>
    </source>
</evidence>
<sequence>MNEPQPILGRLLEGRTVLVTGAGGGVGEGIALACATHGANIVVAARRTETGDPVAAEIVRRGGHALSVRCDVVDRDDVDAAVAAAIERFGGLDTMVHNALAPTGPPHEIEDVPVETWRSMMDTAVRASFNCAQAAFPQLRERQGNLILITSAAGVEGSPYIPAYGLVKAAQRGLAKSLAREWGPLGIRVNCIGPVAMTPAMKVSAEKSPVFTDGLLVGRTPLRRIGDPEPDIGPVAVFLASDLSRYVTGQTLIVDGGGFMAF</sequence>
<evidence type="ECO:0000313" key="6">
    <source>
        <dbReference type="EMBL" id="CAB4963018.1"/>
    </source>
</evidence>
<comment type="similarity">
    <text evidence="1">Belongs to the short-chain dehydrogenases/reductases (SDR) family.</text>
</comment>
<dbReference type="FunFam" id="3.40.50.720:FF:000084">
    <property type="entry name" value="Short-chain dehydrogenase reductase"/>
    <property type="match status" value="1"/>
</dbReference>
<reference evidence="5" key="1">
    <citation type="submission" date="2020-05" db="EMBL/GenBank/DDBJ databases">
        <authorList>
            <person name="Chiriac C."/>
            <person name="Salcher M."/>
            <person name="Ghai R."/>
            <person name="Kavagutti S V."/>
        </authorList>
    </citation>
    <scope>NUCLEOTIDE SEQUENCE</scope>
</reference>
<dbReference type="InterPro" id="IPR057326">
    <property type="entry name" value="KR_dom"/>
</dbReference>
<evidence type="ECO:0000313" key="5">
    <source>
        <dbReference type="EMBL" id="CAB4836634.1"/>
    </source>
</evidence>
<dbReference type="EMBL" id="CAFABA010000207">
    <property type="protein sequence ID" value="CAB4836634.1"/>
    <property type="molecule type" value="Genomic_DNA"/>
</dbReference>
<name>A0A6J7AUI9_9ZZZZ</name>
<feature type="domain" description="Ketoreductase" evidence="3">
    <location>
        <begin position="15"/>
        <end position="197"/>
    </location>
</feature>
<keyword evidence="2" id="KW-0560">Oxidoreductase</keyword>
<dbReference type="Pfam" id="PF13561">
    <property type="entry name" value="adh_short_C2"/>
    <property type="match status" value="1"/>
</dbReference>
<dbReference type="AlphaFoldDB" id="A0A6J7AUI9"/>
<dbReference type="PRINTS" id="PR00081">
    <property type="entry name" value="GDHRDH"/>
</dbReference>
<dbReference type="CDD" id="cd05233">
    <property type="entry name" value="SDR_c"/>
    <property type="match status" value="1"/>
</dbReference>
<dbReference type="InterPro" id="IPR036291">
    <property type="entry name" value="NAD(P)-bd_dom_sf"/>
</dbReference>